<dbReference type="RefSeq" id="WP_034651618.1">
    <property type="nucleotide sequence ID" value="NZ_BCVB01000010.1"/>
</dbReference>
<evidence type="ECO:0000313" key="4">
    <source>
        <dbReference type="Proteomes" id="UP000031829"/>
    </source>
</evidence>
<dbReference type="PANTHER" id="PTHR30388">
    <property type="entry name" value="ALDEHYDE OXIDOREDUCTASE MOLYBDENUM COFACTOR ASSEMBLY PROTEIN"/>
    <property type="match status" value="1"/>
</dbReference>
<accession>A0A0B6AB49</accession>
<reference evidence="3 4" key="1">
    <citation type="journal article" date="2015" name="Genome Announc.">
        <title>Complete genome sequences for 35 biothreat assay-relevant bacillus species.</title>
        <authorList>
            <person name="Johnson S.L."/>
            <person name="Daligault H.E."/>
            <person name="Davenport K.W."/>
            <person name="Jaissle J."/>
            <person name="Frey K.G."/>
            <person name="Ladner J.T."/>
            <person name="Broomall S.M."/>
            <person name="Bishop-Lilly K.A."/>
            <person name="Bruce D.C."/>
            <person name="Gibbons H.S."/>
            <person name="Coyne S.R."/>
            <person name="Lo C.C."/>
            <person name="Meincke L."/>
            <person name="Munk A.C."/>
            <person name="Koroleva G.I."/>
            <person name="Rosenzweig C.N."/>
            <person name="Palacios G.F."/>
            <person name="Redden C.L."/>
            <person name="Minogue T.D."/>
            <person name="Chain P.S."/>
        </authorList>
    </citation>
    <scope>NUCLEOTIDE SEQUENCE [LARGE SCALE GENOMIC DNA]</scope>
    <source>
        <strain evidence="4">ATCC 14581 / DSM 32 / JCM 2506 / NBRC 15308 / NCIMB 9376 / NCTC 10342 / NRRL B-14308 / VKM B-512</strain>
    </source>
</reference>
<dbReference type="KEGG" id="bmeg:BG04_5024"/>
<dbReference type="Pfam" id="PF02625">
    <property type="entry name" value="XdhC_CoxI"/>
    <property type="match status" value="1"/>
</dbReference>
<proteinExistence type="predicted"/>
<dbReference type="GeneID" id="93642991"/>
<evidence type="ECO:0000259" key="1">
    <source>
        <dbReference type="Pfam" id="PF02625"/>
    </source>
</evidence>
<dbReference type="InterPro" id="IPR027051">
    <property type="entry name" value="XdhC_Rossmann_dom"/>
</dbReference>
<feature type="domain" description="XdhC- CoxI" evidence="1">
    <location>
        <begin position="15"/>
        <end position="74"/>
    </location>
</feature>
<dbReference type="Pfam" id="PF13478">
    <property type="entry name" value="XdhC_C"/>
    <property type="match status" value="1"/>
</dbReference>
<evidence type="ECO:0000313" key="3">
    <source>
        <dbReference type="EMBL" id="AJI20766.1"/>
    </source>
</evidence>
<dbReference type="PANTHER" id="PTHR30388:SF6">
    <property type="entry name" value="XANTHINE DEHYDROGENASE SUBUNIT A-RELATED"/>
    <property type="match status" value="1"/>
</dbReference>
<dbReference type="InterPro" id="IPR003777">
    <property type="entry name" value="XdhC_CoxI"/>
</dbReference>
<sequence length="339" mass="37721">MHDILHAVNTSTVKSVLATIVHVEGSSYLKEGASMLFQENGENIGMLSAGCVEADIAERVKELFDTEHVLTVTYNLKEEGDVGWGQGAGCNGILYILLEPVTVRMKQNLLRVKRHLDNRNPVLHIKKLEKNFIQTTSFYVEKTGEIFGGNSDASFFATDDWNGRKSGIQLSNCSLLTYAHLHKPKPRLIIWGAGADAKYLVSLAANTGFSVTLCDWRPALCNKEHFPLAEEIHIGFPEEVDRQLSIQSDDFVVIMTHNFYRDQEILSLLKSNPVKYIGVLGSKKRTLRLLNTDISSRIHSPVGLSIGAVGPQEIAVSILAELIQNLRMYDEKKGQKCPD</sequence>
<dbReference type="HOGENOM" id="CLU_041115_2_0_9"/>
<evidence type="ECO:0008006" key="5">
    <source>
        <dbReference type="Google" id="ProtNLM"/>
    </source>
</evidence>
<evidence type="ECO:0000259" key="2">
    <source>
        <dbReference type="Pfam" id="PF13478"/>
    </source>
</evidence>
<gene>
    <name evidence="3" type="ORF">BG04_5024</name>
</gene>
<organism evidence="3 4">
    <name type="scientific">Priestia megaterium (strain ATCC 14581 / DSM 32 / CCUG 1817 / JCM 2506 / NBRC 15308 / NCIMB 9376 / NCTC 10342 / NRRL B-14308 / VKM B-512 / Ford 19)</name>
    <name type="common">Bacillus megaterium</name>
    <dbReference type="NCBI Taxonomy" id="1348623"/>
    <lineage>
        <taxon>Bacteria</taxon>
        <taxon>Bacillati</taxon>
        <taxon>Bacillota</taxon>
        <taxon>Bacilli</taxon>
        <taxon>Bacillales</taxon>
        <taxon>Bacillaceae</taxon>
        <taxon>Priestia</taxon>
    </lineage>
</organism>
<name>A0A0B6AB49_PRIM2</name>
<protein>
    <recommendedName>
        <fullName evidence="5">Xanthine dehydrogenase</fullName>
    </recommendedName>
</protein>
<dbReference type="AlphaFoldDB" id="A0A0B6AB49"/>
<feature type="domain" description="XdhC Rossmann" evidence="2">
    <location>
        <begin position="188"/>
        <end position="322"/>
    </location>
</feature>
<dbReference type="EMBL" id="CP009920">
    <property type="protein sequence ID" value="AJI20766.1"/>
    <property type="molecule type" value="Genomic_DNA"/>
</dbReference>
<dbReference type="Gene3D" id="3.40.50.720">
    <property type="entry name" value="NAD(P)-binding Rossmann-like Domain"/>
    <property type="match status" value="1"/>
</dbReference>
<dbReference type="InterPro" id="IPR052698">
    <property type="entry name" value="MoCofactor_Util/Proc"/>
</dbReference>
<dbReference type="Proteomes" id="UP000031829">
    <property type="component" value="Chromosome"/>
</dbReference>